<evidence type="ECO:0000313" key="2">
    <source>
        <dbReference type="EMBL" id="MBB4943606.1"/>
    </source>
</evidence>
<evidence type="ECO:0000256" key="1">
    <source>
        <dbReference type="SAM" id="Coils"/>
    </source>
</evidence>
<gene>
    <name evidence="2" type="ORF">FHR32_008006</name>
</gene>
<sequence>MEAIAMGSLLEELVRREAAARERAEAIREQIEHLGQRPAAEEELLSRLVITRETVVEILGQAAGPVEQPPGTVVVDGPDRVEAVEAVEVVVSSSGTSPIGVLTVPRWRVGMGVSVLPRAYQDVLEVLVDAGGAMRAKKIVAAVGLPVQAAKVEGLRSKLKRMVERGRLSEEAPGLFSVTEQVAAQLTR</sequence>
<name>A0A7W7WDY4_9ACTN</name>
<proteinExistence type="predicted"/>
<dbReference type="AlphaFoldDB" id="A0A7W7WDY4"/>
<protein>
    <submittedName>
        <fullName evidence="2">Uncharacterized protein</fullName>
    </submittedName>
</protein>
<dbReference type="Proteomes" id="UP000534286">
    <property type="component" value="Unassembled WGS sequence"/>
</dbReference>
<reference evidence="2 3" key="1">
    <citation type="submission" date="2020-08" db="EMBL/GenBank/DDBJ databases">
        <title>Sequencing the genomes of 1000 actinobacteria strains.</title>
        <authorList>
            <person name="Klenk H.-P."/>
        </authorList>
    </citation>
    <scope>NUCLEOTIDE SEQUENCE [LARGE SCALE GENOMIC DNA]</scope>
    <source>
        <strain evidence="2 3">DSM 43023</strain>
    </source>
</reference>
<keyword evidence="1" id="KW-0175">Coiled coil</keyword>
<dbReference type="EMBL" id="JACHJU010000005">
    <property type="protein sequence ID" value="MBB4943606.1"/>
    <property type="molecule type" value="Genomic_DNA"/>
</dbReference>
<comment type="caution">
    <text evidence="2">The sequence shown here is derived from an EMBL/GenBank/DDBJ whole genome shotgun (WGS) entry which is preliminary data.</text>
</comment>
<evidence type="ECO:0000313" key="3">
    <source>
        <dbReference type="Proteomes" id="UP000534286"/>
    </source>
</evidence>
<keyword evidence="3" id="KW-1185">Reference proteome</keyword>
<dbReference type="RefSeq" id="WP_184759383.1">
    <property type="nucleotide sequence ID" value="NZ_JACHJU010000005.1"/>
</dbReference>
<organism evidence="2 3">
    <name type="scientific">Streptosporangium album</name>
    <dbReference type="NCBI Taxonomy" id="47479"/>
    <lineage>
        <taxon>Bacteria</taxon>
        <taxon>Bacillati</taxon>
        <taxon>Actinomycetota</taxon>
        <taxon>Actinomycetes</taxon>
        <taxon>Streptosporangiales</taxon>
        <taxon>Streptosporangiaceae</taxon>
        <taxon>Streptosporangium</taxon>
    </lineage>
</organism>
<accession>A0A7W7WDY4</accession>
<feature type="coiled-coil region" evidence="1">
    <location>
        <begin position="10"/>
        <end position="37"/>
    </location>
</feature>